<dbReference type="Proteomes" id="UP000292564">
    <property type="component" value="Unassembled WGS sequence"/>
</dbReference>
<comment type="caution">
    <text evidence="1">The sequence shown here is derived from an EMBL/GenBank/DDBJ whole genome shotgun (WGS) entry which is preliminary data.</text>
</comment>
<name>A0A4Q7ZJI0_9ACTN</name>
<dbReference type="EMBL" id="SHKY01000001">
    <property type="protein sequence ID" value="RZU50405.1"/>
    <property type="molecule type" value="Genomic_DNA"/>
</dbReference>
<evidence type="ECO:0000313" key="1">
    <source>
        <dbReference type="EMBL" id="RZU50405.1"/>
    </source>
</evidence>
<dbReference type="InterPro" id="IPR035069">
    <property type="entry name" value="TTHA1013/TTHA0281-like"/>
</dbReference>
<evidence type="ECO:0000313" key="2">
    <source>
        <dbReference type="Proteomes" id="UP000292564"/>
    </source>
</evidence>
<dbReference type="SUPFAM" id="SSF143100">
    <property type="entry name" value="TTHA1013/TTHA0281-like"/>
    <property type="match status" value="1"/>
</dbReference>
<keyword evidence="2" id="KW-1185">Reference proteome</keyword>
<gene>
    <name evidence="1" type="ORF">EV385_2177</name>
</gene>
<dbReference type="Gene3D" id="3.30.160.250">
    <property type="match status" value="1"/>
</dbReference>
<proteinExistence type="predicted"/>
<sequence length="64" mass="6725">MTVPVVVERDEGGVWCAHAQLLPGVGAHGEGATEEEALDDLREALIGLIEEFGVPRELSITVAA</sequence>
<organism evidence="1 2">
    <name type="scientific">Krasilnikovia cinnamomea</name>
    <dbReference type="NCBI Taxonomy" id="349313"/>
    <lineage>
        <taxon>Bacteria</taxon>
        <taxon>Bacillati</taxon>
        <taxon>Actinomycetota</taxon>
        <taxon>Actinomycetes</taxon>
        <taxon>Micromonosporales</taxon>
        <taxon>Micromonosporaceae</taxon>
        <taxon>Krasilnikovia</taxon>
    </lineage>
</organism>
<protein>
    <submittedName>
        <fullName evidence="1">Uncharacterized protein</fullName>
    </submittedName>
</protein>
<reference evidence="1 2" key="1">
    <citation type="submission" date="2019-02" db="EMBL/GenBank/DDBJ databases">
        <title>Sequencing the genomes of 1000 actinobacteria strains.</title>
        <authorList>
            <person name="Klenk H.-P."/>
        </authorList>
    </citation>
    <scope>NUCLEOTIDE SEQUENCE [LARGE SCALE GENOMIC DNA]</scope>
    <source>
        <strain evidence="1 2">DSM 45162</strain>
    </source>
</reference>
<dbReference type="AlphaFoldDB" id="A0A4Q7ZJI0"/>
<accession>A0A4Q7ZJI0</accession>